<feature type="compositionally biased region" description="Basic and acidic residues" evidence="1">
    <location>
        <begin position="174"/>
        <end position="184"/>
    </location>
</feature>
<protein>
    <submittedName>
        <fullName evidence="2">Uncharacterized protein</fullName>
    </submittedName>
</protein>
<organism evidence="2 3">
    <name type="scientific">Thalassiosira oceanica</name>
    <name type="common">Marine diatom</name>
    <dbReference type="NCBI Taxonomy" id="159749"/>
    <lineage>
        <taxon>Eukaryota</taxon>
        <taxon>Sar</taxon>
        <taxon>Stramenopiles</taxon>
        <taxon>Ochrophyta</taxon>
        <taxon>Bacillariophyta</taxon>
        <taxon>Coscinodiscophyceae</taxon>
        <taxon>Thalassiosirophycidae</taxon>
        <taxon>Thalassiosirales</taxon>
        <taxon>Thalassiosiraceae</taxon>
        <taxon>Thalassiosira</taxon>
    </lineage>
</organism>
<name>K0RUY0_THAOC</name>
<feature type="region of interest" description="Disordered" evidence="1">
    <location>
        <begin position="148"/>
        <end position="184"/>
    </location>
</feature>
<evidence type="ECO:0000256" key="1">
    <source>
        <dbReference type="SAM" id="MobiDB-lite"/>
    </source>
</evidence>
<keyword evidence="3" id="KW-1185">Reference proteome</keyword>
<comment type="caution">
    <text evidence="2">The sequence shown here is derived from an EMBL/GenBank/DDBJ whole genome shotgun (WGS) entry which is preliminary data.</text>
</comment>
<feature type="non-terminal residue" evidence="2">
    <location>
        <position position="1"/>
    </location>
</feature>
<dbReference type="EMBL" id="AGNL01027564">
    <property type="protein sequence ID" value="EJK57638.1"/>
    <property type="molecule type" value="Genomic_DNA"/>
</dbReference>
<gene>
    <name evidence="2" type="ORF">THAOC_22296</name>
</gene>
<evidence type="ECO:0000313" key="2">
    <source>
        <dbReference type="EMBL" id="EJK57638.1"/>
    </source>
</evidence>
<feature type="compositionally biased region" description="Basic and acidic residues" evidence="1">
    <location>
        <begin position="151"/>
        <end position="162"/>
    </location>
</feature>
<evidence type="ECO:0000313" key="3">
    <source>
        <dbReference type="Proteomes" id="UP000266841"/>
    </source>
</evidence>
<accession>K0RUY0</accession>
<sequence>LGIRLVQKVDEAAEVGRGLVLRNADVGEFVEANGAGVDDVGPGGEEAGERRGVRVDLDSWRQGLPDPGSAARARQDRRDLLPKRHPPQASGVPPPLAGLALARAASRPRLAFRLLAIAVLWWKDEGIPSKYRVTSNILHYCLTTQPGTSEVIDRSGGGDRSEPQTPTNVGRSNPKRDATVERYKPKIFNSQAEMAKPVPPSSRTPITGVPIQRIWAEDSNY</sequence>
<dbReference type="Proteomes" id="UP000266841">
    <property type="component" value="Unassembled WGS sequence"/>
</dbReference>
<dbReference type="AlphaFoldDB" id="K0RUY0"/>
<reference evidence="2 3" key="1">
    <citation type="journal article" date="2012" name="Genome Biol.">
        <title>Genome and low-iron response of an oceanic diatom adapted to chronic iron limitation.</title>
        <authorList>
            <person name="Lommer M."/>
            <person name="Specht M."/>
            <person name="Roy A.S."/>
            <person name="Kraemer L."/>
            <person name="Andreson R."/>
            <person name="Gutowska M.A."/>
            <person name="Wolf J."/>
            <person name="Bergner S.V."/>
            <person name="Schilhabel M.B."/>
            <person name="Klostermeier U.C."/>
            <person name="Beiko R.G."/>
            <person name="Rosenstiel P."/>
            <person name="Hippler M."/>
            <person name="Laroche J."/>
        </authorList>
    </citation>
    <scope>NUCLEOTIDE SEQUENCE [LARGE SCALE GENOMIC DNA]</scope>
    <source>
        <strain evidence="2 3">CCMP1005</strain>
    </source>
</reference>
<proteinExistence type="predicted"/>